<geneLocation type="plasmid" evidence="8 10">
    <name>unnamed1</name>
</geneLocation>
<dbReference type="Pfam" id="PF01810">
    <property type="entry name" value="LysE"/>
    <property type="match status" value="1"/>
</dbReference>
<reference evidence="9 10" key="1">
    <citation type="submission" date="2016-06" db="EMBL/GenBank/DDBJ databases">
        <title>Microsymbionts genomes from the relict species Vavilovia formosa.</title>
        <authorList>
            <person name="Chirak E."/>
            <person name="Kimeklis A."/>
            <person name="Andronov E."/>
        </authorList>
    </citation>
    <scope>NUCLEOTIDE SEQUENCE [LARGE SCALE GENOMIC DNA]</scope>
    <source>
        <strain evidence="9 10">Vaf10</strain>
        <plasmid evidence="10">Plasmid unnamed1</plasmid>
        <plasmid evidence="10">Plasmid unnamed2</plasmid>
        <plasmid evidence="8">unnamed1</plasmid>
        <plasmid evidence="9">unnamed2</plasmid>
    </source>
</reference>
<feature type="transmembrane region" description="Helical" evidence="7">
    <location>
        <begin position="6"/>
        <end position="29"/>
    </location>
</feature>
<evidence type="ECO:0000256" key="6">
    <source>
        <dbReference type="ARBA" id="ARBA00023136"/>
    </source>
</evidence>
<dbReference type="GO" id="GO:0042970">
    <property type="term" value="F:homoserine transmembrane transporter activity"/>
    <property type="evidence" value="ECO:0007669"/>
    <property type="project" value="TreeGrafter"/>
</dbReference>
<proteinExistence type="inferred from homology"/>
<evidence type="ECO:0000256" key="2">
    <source>
        <dbReference type="ARBA" id="ARBA00007928"/>
    </source>
</evidence>
<evidence type="ECO:0000313" key="9">
    <source>
        <dbReference type="EMBL" id="ANP90546.1"/>
    </source>
</evidence>
<name>A0A1B1CLF4_RHILE</name>
<sequence>MDTALWTMFCIMFFTTLAVPGPNVAFSVAQSLHYGSRKASAAAIGFALGTGLHAVIVLSGVGLLAQKYEIILHIIKWGGITLILYQALKAFSVKPTELVTKRVTAATTKELILGAIAVSCTNPKGIIASLLIYPAFVSPKLPYLPQAILLGITAMTISLLVYGSYIQIAGQAKRLFNNQVAISRIVGVVYVCVAIALAISI</sequence>
<feature type="transmembrane region" description="Helical" evidence="7">
    <location>
        <begin position="148"/>
        <end position="168"/>
    </location>
</feature>
<dbReference type="EMBL" id="CP016287">
    <property type="protein sequence ID" value="ANP89932.1"/>
    <property type="molecule type" value="Genomic_DNA"/>
</dbReference>
<geneLocation type="plasmid" evidence="9 10">
    <name>unnamed2</name>
</geneLocation>
<keyword evidence="9" id="KW-0614">Plasmid</keyword>
<comment type="similarity">
    <text evidence="2">Belongs to the Rht family.</text>
</comment>
<gene>
    <name evidence="8" type="ORF">BA011_30095</name>
    <name evidence="9" type="ORF">BA011_31990</name>
</gene>
<feature type="transmembrane region" description="Helical" evidence="7">
    <location>
        <begin position="41"/>
        <end position="64"/>
    </location>
</feature>
<accession>A0A1B1CLF4</accession>
<keyword evidence="5 7" id="KW-1133">Transmembrane helix</keyword>
<evidence type="ECO:0000313" key="10">
    <source>
        <dbReference type="Proteomes" id="UP000092691"/>
    </source>
</evidence>
<feature type="transmembrane region" description="Helical" evidence="7">
    <location>
        <begin position="70"/>
        <end position="91"/>
    </location>
</feature>
<dbReference type="PANTHER" id="PTHR30086">
    <property type="entry name" value="ARGININE EXPORTER PROTEIN ARGO"/>
    <property type="match status" value="1"/>
</dbReference>
<dbReference type="RefSeq" id="WP_065283471.1">
    <property type="nucleotide sequence ID" value="NZ_CP016287.1"/>
</dbReference>
<keyword evidence="4 7" id="KW-0812">Transmembrane</keyword>
<evidence type="ECO:0008006" key="11">
    <source>
        <dbReference type="Google" id="ProtNLM"/>
    </source>
</evidence>
<dbReference type="GO" id="GO:0005886">
    <property type="term" value="C:plasma membrane"/>
    <property type="evidence" value="ECO:0007669"/>
    <property type="project" value="UniProtKB-SubCell"/>
</dbReference>
<evidence type="ECO:0000256" key="4">
    <source>
        <dbReference type="ARBA" id="ARBA00022692"/>
    </source>
</evidence>
<feature type="transmembrane region" description="Helical" evidence="7">
    <location>
        <begin position="111"/>
        <end position="136"/>
    </location>
</feature>
<dbReference type="Proteomes" id="UP000092691">
    <property type="component" value="Plasmid unnamed2"/>
</dbReference>
<evidence type="ECO:0000313" key="8">
    <source>
        <dbReference type="EMBL" id="ANP89932.1"/>
    </source>
</evidence>
<dbReference type="InterPro" id="IPR001123">
    <property type="entry name" value="LeuE-type"/>
</dbReference>
<dbReference type="EMBL" id="CP016289">
    <property type="protein sequence ID" value="ANP90546.1"/>
    <property type="molecule type" value="Genomic_DNA"/>
</dbReference>
<dbReference type="PANTHER" id="PTHR30086:SF14">
    <property type="entry name" value="HOMOSERINE_HOMOSERINE LACTONE EFFLUX PROTEIN"/>
    <property type="match status" value="1"/>
</dbReference>
<dbReference type="Proteomes" id="UP000092691">
    <property type="component" value="Plasmid unnamed1"/>
</dbReference>
<comment type="subcellular location">
    <subcellularLocation>
        <location evidence="1">Cell membrane</location>
        <topology evidence="1">Multi-pass membrane protein</topology>
    </subcellularLocation>
</comment>
<dbReference type="AlphaFoldDB" id="A0A1B1CLF4"/>
<keyword evidence="3" id="KW-1003">Cell membrane</keyword>
<keyword evidence="6 7" id="KW-0472">Membrane</keyword>
<organism evidence="9 10">
    <name type="scientific">Rhizobium leguminosarum</name>
    <dbReference type="NCBI Taxonomy" id="384"/>
    <lineage>
        <taxon>Bacteria</taxon>
        <taxon>Pseudomonadati</taxon>
        <taxon>Pseudomonadota</taxon>
        <taxon>Alphaproteobacteria</taxon>
        <taxon>Hyphomicrobiales</taxon>
        <taxon>Rhizobiaceae</taxon>
        <taxon>Rhizobium/Agrobacterium group</taxon>
        <taxon>Rhizobium</taxon>
    </lineage>
</organism>
<evidence type="ECO:0000256" key="3">
    <source>
        <dbReference type="ARBA" id="ARBA00022475"/>
    </source>
</evidence>
<feature type="transmembrane region" description="Helical" evidence="7">
    <location>
        <begin position="180"/>
        <end position="199"/>
    </location>
</feature>
<evidence type="ECO:0000256" key="1">
    <source>
        <dbReference type="ARBA" id="ARBA00004651"/>
    </source>
</evidence>
<evidence type="ECO:0000256" key="5">
    <source>
        <dbReference type="ARBA" id="ARBA00022989"/>
    </source>
</evidence>
<evidence type="ECO:0000256" key="7">
    <source>
        <dbReference type="SAM" id="Phobius"/>
    </source>
</evidence>
<protein>
    <recommendedName>
        <fullName evidence="11">LysE family translocator</fullName>
    </recommendedName>
</protein>